<accession>A0AAD5L5L6</accession>
<name>A0AAD5L5L6_9CRUS</name>
<sequence length="125" mass="13664">MVAVCTARDSKRNRRQKKQLGSTLSEKKGRNKKQTTITVIGAAGSNRSQPEEERGRPAQLKKQPGRNQHQPRDRFWFSESLGGISKSVASCVLSSSSKLARLSSAGPSQICRTSVFLGLVSFGCR</sequence>
<evidence type="ECO:0000256" key="1">
    <source>
        <dbReference type="SAM" id="MobiDB-lite"/>
    </source>
</evidence>
<organism evidence="2 3">
    <name type="scientific">Daphnia sinensis</name>
    <dbReference type="NCBI Taxonomy" id="1820382"/>
    <lineage>
        <taxon>Eukaryota</taxon>
        <taxon>Metazoa</taxon>
        <taxon>Ecdysozoa</taxon>
        <taxon>Arthropoda</taxon>
        <taxon>Crustacea</taxon>
        <taxon>Branchiopoda</taxon>
        <taxon>Diplostraca</taxon>
        <taxon>Cladocera</taxon>
        <taxon>Anomopoda</taxon>
        <taxon>Daphniidae</taxon>
        <taxon>Daphnia</taxon>
        <taxon>Daphnia similis group</taxon>
    </lineage>
</organism>
<evidence type="ECO:0000313" key="3">
    <source>
        <dbReference type="Proteomes" id="UP000820818"/>
    </source>
</evidence>
<protein>
    <submittedName>
        <fullName evidence="2">Uncharacterized protein</fullName>
    </submittedName>
</protein>
<dbReference type="EMBL" id="WJBH02000001">
    <property type="protein sequence ID" value="KAI9565674.1"/>
    <property type="molecule type" value="Genomic_DNA"/>
</dbReference>
<feature type="region of interest" description="Disordered" evidence="1">
    <location>
        <begin position="1"/>
        <end position="74"/>
    </location>
</feature>
<reference evidence="2 3" key="1">
    <citation type="submission" date="2022-05" db="EMBL/GenBank/DDBJ databases">
        <title>A multi-omics perspective on studying reproductive biology in Daphnia sinensis.</title>
        <authorList>
            <person name="Jia J."/>
        </authorList>
    </citation>
    <scope>NUCLEOTIDE SEQUENCE [LARGE SCALE GENOMIC DNA]</scope>
    <source>
        <strain evidence="2 3">WSL</strain>
    </source>
</reference>
<gene>
    <name evidence="2" type="ORF">GHT06_009466</name>
</gene>
<comment type="caution">
    <text evidence="2">The sequence shown here is derived from an EMBL/GenBank/DDBJ whole genome shotgun (WGS) entry which is preliminary data.</text>
</comment>
<proteinExistence type="predicted"/>
<keyword evidence="3" id="KW-1185">Reference proteome</keyword>
<dbReference type="Proteomes" id="UP000820818">
    <property type="component" value="Linkage Group LG1"/>
</dbReference>
<dbReference type="AlphaFoldDB" id="A0AAD5L5L6"/>
<evidence type="ECO:0000313" key="2">
    <source>
        <dbReference type="EMBL" id="KAI9565674.1"/>
    </source>
</evidence>